<keyword evidence="1" id="KW-0472">Membrane</keyword>
<dbReference type="EMBL" id="QPJW01000001">
    <property type="protein sequence ID" value="RCX23408.1"/>
    <property type="molecule type" value="Genomic_DNA"/>
</dbReference>
<keyword evidence="1" id="KW-1133">Transmembrane helix</keyword>
<protein>
    <submittedName>
        <fullName evidence="3">Glycopeptide antibiotics resistance protein</fullName>
    </submittedName>
</protein>
<feature type="transmembrane region" description="Helical" evidence="1">
    <location>
        <begin position="136"/>
        <end position="155"/>
    </location>
</feature>
<dbReference type="Pfam" id="PF04892">
    <property type="entry name" value="VanZ"/>
    <property type="match status" value="1"/>
</dbReference>
<keyword evidence="4" id="KW-1185">Reference proteome</keyword>
<comment type="caution">
    <text evidence="3">The sequence shown here is derived from an EMBL/GenBank/DDBJ whole genome shotgun (WGS) entry which is preliminary data.</text>
</comment>
<gene>
    <name evidence="3" type="ORF">DFP94_1011007</name>
</gene>
<dbReference type="AlphaFoldDB" id="A0A369BRV7"/>
<keyword evidence="1" id="KW-0812">Transmembrane</keyword>
<feature type="transmembrane region" description="Helical" evidence="1">
    <location>
        <begin position="79"/>
        <end position="101"/>
    </location>
</feature>
<dbReference type="InterPro" id="IPR006976">
    <property type="entry name" value="VanZ-like"/>
</dbReference>
<accession>A0A369BRV7</accession>
<feature type="domain" description="VanZ-like" evidence="2">
    <location>
        <begin position="4"/>
        <end position="123"/>
    </location>
</feature>
<feature type="transmembrane region" description="Helical" evidence="1">
    <location>
        <begin position="49"/>
        <end position="72"/>
    </location>
</feature>
<evidence type="ECO:0000313" key="3">
    <source>
        <dbReference type="EMBL" id="RCX23408.1"/>
    </source>
</evidence>
<organism evidence="3 4">
    <name type="scientific">Fontibacillus phaseoli</name>
    <dbReference type="NCBI Taxonomy" id="1416533"/>
    <lineage>
        <taxon>Bacteria</taxon>
        <taxon>Bacillati</taxon>
        <taxon>Bacillota</taxon>
        <taxon>Bacilli</taxon>
        <taxon>Bacillales</taxon>
        <taxon>Paenibacillaceae</taxon>
        <taxon>Fontibacillus</taxon>
    </lineage>
</organism>
<reference evidence="3 4" key="1">
    <citation type="submission" date="2018-07" db="EMBL/GenBank/DDBJ databases">
        <title>Genomic Encyclopedia of Type Strains, Phase III (KMG-III): the genomes of soil and plant-associated and newly described type strains.</title>
        <authorList>
            <person name="Whitman W."/>
        </authorList>
    </citation>
    <scope>NUCLEOTIDE SEQUENCE [LARGE SCALE GENOMIC DNA]</scope>
    <source>
        <strain evidence="3 4">CECT 8333</strain>
    </source>
</reference>
<evidence type="ECO:0000259" key="2">
    <source>
        <dbReference type="Pfam" id="PF04892"/>
    </source>
</evidence>
<evidence type="ECO:0000256" key="1">
    <source>
        <dbReference type="SAM" id="Phobius"/>
    </source>
</evidence>
<evidence type="ECO:0000313" key="4">
    <source>
        <dbReference type="Proteomes" id="UP000253090"/>
    </source>
</evidence>
<name>A0A369BRV7_9BACL</name>
<proteinExistence type="predicted"/>
<sequence>MLTLFILYFMFLAFGRVEATEHLPGYTFIFLPENIFRLPALSDLLHPSLMTLVDFGNTIAFVPFGVLFPWLYRTTLIRFITLFFIAILVMETLQALTFLGSFDINDAIQNTIGAAVGFGAYKLGFRSRSLWRNLGVTALSGMVLLLVLWGLFGALDKATTKVEGPFVAINVWMDSSGHSSTGDKPGSIQISHQTIRPRYNMYGPEGGGSKRSRIHLRGRRFSLFITESLNLQIIPEVSKLPLMEDRS</sequence>
<dbReference type="Proteomes" id="UP000253090">
    <property type="component" value="Unassembled WGS sequence"/>
</dbReference>